<dbReference type="InterPro" id="IPR050625">
    <property type="entry name" value="ParA/MinD_ATPase"/>
</dbReference>
<dbReference type="AlphaFoldDB" id="A0A1M5FQL7"/>
<protein>
    <submittedName>
        <fullName evidence="2">Cellulose biosynthesis protein BcsQ</fullName>
    </submittedName>
</protein>
<evidence type="ECO:0000313" key="2">
    <source>
        <dbReference type="EMBL" id="SHF93472.1"/>
    </source>
</evidence>
<dbReference type="STRING" id="1121256.SAMN02746089_02791"/>
<accession>A0A1M5FQL7</accession>
<dbReference type="GO" id="GO:0051782">
    <property type="term" value="P:negative regulation of cell division"/>
    <property type="evidence" value="ECO:0007669"/>
    <property type="project" value="TreeGrafter"/>
</dbReference>
<dbReference type="GO" id="GO:0016887">
    <property type="term" value="F:ATP hydrolysis activity"/>
    <property type="evidence" value="ECO:0007669"/>
    <property type="project" value="TreeGrafter"/>
</dbReference>
<dbReference type="GO" id="GO:0005524">
    <property type="term" value="F:ATP binding"/>
    <property type="evidence" value="ECO:0007669"/>
    <property type="project" value="TreeGrafter"/>
</dbReference>
<proteinExistence type="predicted"/>
<dbReference type="GO" id="GO:0005829">
    <property type="term" value="C:cytosol"/>
    <property type="evidence" value="ECO:0007669"/>
    <property type="project" value="TreeGrafter"/>
</dbReference>
<dbReference type="OrthoDB" id="1729811at2"/>
<name>A0A1M5FQL7_9THEO</name>
<evidence type="ECO:0000259" key="1">
    <source>
        <dbReference type="Pfam" id="PF13614"/>
    </source>
</evidence>
<evidence type="ECO:0000313" key="3">
    <source>
        <dbReference type="Proteomes" id="UP000184088"/>
    </source>
</evidence>
<dbReference type="PANTHER" id="PTHR43384:SF13">
    <property type="entry name" value="SLR0110 PROTEIN"/>
    <property type="match status" value="1"/>
</dbReference>
<organism evidence="2 3">
    <name type="scientific">Caldanaerobius fijiensis DSM 17918</name>
    <dbReference type="NCBI Taxonomy" id="1121256"/>
    <lineage>
        <taxon>Bacteria</taxon>
        <taxon>Bacillati</taxon>
        <taxon>Bacillota</taxon>
        <taxon>Clostridia</taxon>
        <taxon>Thermoanaerobacterales</taxon>
        <taxon>Thermoanaerobacteraceae</taxon>
        <taxon>Caldanaerobius</taxon>
    </lineage>
</organism>
<keyword evidence="3" id="KW-1185">Reference proteome</keyword>
<dbReference type="RefSeq" id="WP_073346661.1">
    <property type="nucleotide sequence ID" value="NZ_FQVH01000074.1"/>
</dbReference>
<reference evidence="2 3" key="1">
    <citation type="submission" date="2016-11" db="EMBL/GenBank/DDBJ databases">
        <authorList>
            <person name="Jaros S."/>
            <person name="Januszkiewicz K."/>
            <person name="Wedrychowicz H."/>
        </authorList>
    </citation>
    <scope>NUCLEOTIDE SEQUENCE [LARGE SCALE GENOMIC DNA]</scope>
    <source>
        <strain evidence="2 3">DSM 17918</strain>
    </source>
</reference>
<dbReference type="Pfam" id="PF13614">
    <property type="entry name" value="AAA_31"/>
    <property type="match status" value="1"/>
</dbReference>
<feature type="domain" description="AAA" evidence="1">
    <location>
        <begin position="103"/>
        <end position="242"/>
    </location>
</feature>
<dbReference type="SUPFAM" id="SSF52540">
    <property type="entry name" value="P-loop containing nucleoside triphosphate hydrolases"/>
    <property type="match status" value="1"/>
</dbReference>
<sequence>MILMLSTNLNHIRRVYSKDMTVATSIVSAEIQLKRNKYSLVIKDGIDYDVQGIKCMTYEEYLKEHMKLEEEKPKEATKPLAVLNALKEKSTVKTKTRSIYRQEVVSVWSVKGGIGKTTLAKALAESVPKELKVLLVDLNFADGGADLSFIYNLPQLPHIGMYLKEKDNLNKYVISVSSNIYVLQAPPKVSLVSTITANDITQLANDARLDYDLILFDLPHIASDVVREALNRSTKVLVLTSADESELARIHVAKTENMTVVICRPHNRSWKKYMDVLNMPYVEVHDVKNDVDLVLDKIYG</sequence>
<dbReference type="EMBL" id="FQVH01000074">
    <property type="protein sequence ID" value="SHF93472.1"/>
    <property type="molecule type" value="Genomic_DNA"/>
</dbReference>
<dbReference type="Proteomes" id="UP000184088">
    <property type="component" value="Unassembled WGS sequence"/>
</dbReference>
<dbReference type="Gene3D" id="3.40.50.300">
    <property type="entry name" value="P-loop containing nucleotide triphosphate hydrolases"/>
    <property type="match status" value="1"/>
</dbReference>
<dbReference type="InterPro" id="IPR025669">
    <property type="entry name" value="AAA_dom"/>
</dbReference>
<dbReference type="GO" id="GO:0009898">
    <property type="term" value="C:cytoplasmic side of plasma membrane"/>
    <property type="evidence" value="ECO:0007669"/>
    <property type="project" value="TreeGrafter"/>
</dbReference>
<gene>
    <name evidence="2" type="ORF">SAMN02746089_02791</name>
</gene>
<dbReference type="InterPro" id="IPR027417">
    <property type="entry name" value="P-loop_NTPase"/>
</dbReference>
<dbReference type="PANTHER" id="PTHR43384">
    <property type="entry name" value="SEPTUM SITE-DETERMINING PROTEIN MIND HOMOLOG, CHLOROPLASTIC-RELATED"/>
    <property type="match status" value="1"/>
</dbReference>